<dbReference type="GO" id="GO:0005815">
    <property type="term" value="C:microtubule organizing center"/>
    <property type="evidence" value="ECO:0007669"/>
    <property type="project" value="TreeGrafter"/>
</dbReference>
<protein>
    <submittedName>
        <fullName evidence="8">Clusterin-associated protein 1-like protein</fullName>
    </submittedName>
</protein>
<keyword evidence="4 7" id="KW-0175">Coiled coil</keyword>
<feature type="non-terminal residue" evidence="8">
    <location>
        <position position="201"/>
    </location>
</feature>
<dbReference type="InterPro" id="IPR019366">
    <property type="entry name" value="Clusterin-associated_protein-1"/>
</dbReference>
<name>A0A3S3NTL8_9ACAR</name>
<feature type="coiled-coil region" evidence="7">
    <location>
        <begin position="142"/>
        <end position="201"/>
    </location>
</feature>
<dbReference type="GO" id="GO:0060271">
    <property type="term" value="P:cilium assembly"/>
    <property type="evidence" value="ECO:0007669"/>
    <property type="project" value="TreeGrafter"/>
</dbReference>
<dbReference type="GO" id="GO:0005929">
    <property type="term" value="C:cilium"/>
    <property type="evidence" value="ECO:0007669"/>
    <property type="project" value="UniProtKB-SubCell"/>
</dbReference>
<keyword evidence="3" id="KW-0970">Cilium biogenesis/degradation</keyword>
<dbReference type="AlphaFoldDB" id="A0A3S3NTL8"/>
<evidence type="ECO:0000256" key="2">
    <source>
        <dbReference type="ARBA" id="ARBA00008340"/>
    </source>
</evidence>
<accession>A0A3S3NTL8</accession>
<evidence type="ECO:0000256" key="3">
    <source>
        <dbReference type="ARBA" id="ARBA00022794"/>
    </source>
</evidence>
<keyword evidence="9" id="KW-1185">Reference proteome</keyword>
<dbReference type="STRING" id="1965070.A0A3S3NTL8"/>
<dbReference type="EMBL" id="NCKU01002726">
    <property type="protein sequence ID" value="RWS08918.1"/>
    <property type="molecule type" value="Genomic_DNA"/>
</dbReference>
<evidence type="ECO:0000256" key="5">
    <source>
        <dbReference type="ARBA" id="ARBA00023069"/>
    </source>
</evidence>
<dbReference type="PANTHER" id="PTHR21547">
    <property type="entry name" value="CLUSTERIN ASSOCIATED PROTEIN 1"/>
    <property type="match status" value="1"/>
</dbReference>
<dbReference type="GO" id="GO:0030992">
    <property type="term" value="C:intraciliary transport particle B"/>
    <property type="evidence" value="ECO:0007669"/>
    <property type="project" value="TreeGrafter"/>
</dbReference>
<evidence type="ECO:0000256" key="4">
    <source>
        <dbReference type="ARBA" id="ARBA00023054"/>
    </source>
</evidence>
<sequence length="201" mass="23244">MPSIFECYRYDPSIDIPLEIETEQDRVIFIKTCAQLVATKAYIKLNTKKLYLADGHAVQELLKLASILYEAAKSSEEVEESTEMTESSLPDTLTVLKRNELKKCRQLASEITQKGVDLYDKLVKEIELREQRMSVLSRQLKIPEIENDLKEAIKELEKAIENSNYKIDNVASDEANLDSKIEKKRSELQRYQKRLQTLKSI</sequence>
<comment type="similarity">
    <text evidence="2">Belongs to the CLUAP1 family.</text>
</comment>
<dbReference type="PANTHER" id="PTHR21547:SF0">
    <property type="entry name" value="CLUSTERIN-ASSOCIATED PROTEIN 1"/>
    <property type="match status" value="1"/>
</dbReference>
<comment type="subcellular location">
    <subcellularLocation>
        <location evidence="1">Cell projection</location>
        <location evidence="1">Cilium</location>
    </subcellularLocation>
</comment>
<evidence type="ECO:0000256" key="6">
    <source>
        <dbReference type="ARBA" id="ARBA00023273"/>
    </source>
</evidence>
<keyword evidence="5" id="KW-0969">Cilium</keyword>
<reference evidence="8 9" key="1">
    <citation type="journal article" date="2018" name="Gigascience">
        <title>Genomes of trombidid mites reveal novel predicted allergens and laterally-transferred genes associated with secondary metabolism.</title>
        <authorList>
            <person name="Dong X."/>
            <person name="Chaisiri K."/>
            <person name="Xia D."/>
            <person name="Armstrong S.D."/>
            <person name="Fang Y."/>
            <person name="Donnelly M.J."/>
            <person name="Kadowaki T."/>
            <person name="McGarry J.W."/>
            <person name="Darby A.C."/>
            <person name="Makepeace B.L."/>
        </authorList>
    </citation>
    <scope>NUCLEOTIDE SEQUENCE [LARGE SCALE GENOMIC DNA]</scope>
    <source>
        <strain evidence="8">UoL-WK</strain>
    </source>
</reference>
<evidence type="ECO:0000313" key="8">
    <source>
        <dbReference type="EMBL" id="RWS08918.1"/>
    </source>
</evidence>
<dbReference type="Pfam" id="PF10234">
    <property type="entry name" value="Cluap1"/>
    <property type="match status" value="1"/>
</dbReference>
<keyword evidence="6" id="KW-0966">Cell projection</keyword>
<gene>
    <name evidence="8" type="ORF">B4U79_02692</name>
</gene>
<dbReference type="Proteomes" id="UP000285301">
    <property type="component" value="Unassembled WGS sequence"/>
</dbReference>
<dbReference type="OrthoDB" id="438545at2759"/>
<organism evidence="8 9">
    <name type="scientific">Dinothrombium tinctorium</name>
    <dbReference type="NCBI Taxonomy" id="1965070"/>
    <lineage>
        <taxon>Eukaryota</taxon>
        <taxon>Metazoa</taxon>
        <taxon>Ecdysozoa</taxon>
        <taxon>Arthropoda</taxon>
        <taxon>Chelicerata</taxon>
        <taxon>Arachnida</taxon>
        <taxon>Acari</taxon>
        <taxon>Acariformes</taxon>
        <taxon>Trombidiformes</taxon>
        <taxon>Prostigmata</taxon>
        <taxon>Anystina</taxon>
        <taxon>Parasitengona</taxon>
        <taxon>Trombidioidea</taxon>
        <taxon>Trombidiidae</taxon>
        <taxon>Dinothrombium</taxon>
    </lineage>
</organism>
<evidence type="ECO:0000313" key="9">
    <source>
        <dbReference type="Proteomes" id="UP000285301"/>
    </source>
</evidence>
<comment type="caution">
    <text evidence="8">The sequence shown here is derived from an EMBL/GenBank/DDBJ whole genome shotgun (WGS) entry which is preliminary data.</text>
</comment>
<proteinExistence type="inferred from homology"/>
<evidence type="ECO:0000256" key="7">
    <source>
        <dbReference type="SAM" id="Coils"/>
    </source>
</evidence>
<evidence type="ECO:0000256" key="1">
    <source>
        <dbReference type="ARBA" id="ARBA00004138"/>
    </source>
</evidence>